<dbReference type="CDD" id="cd13604">
    <property type="entry name" value="PBP2_TRAP_ketoacid_lactate_like"/>
    <property type="match status" value="1"/>
</dbReference>
<name>A0A6L8W8U1_9PROT</name>
<evidence type="ECO:0000313" key="5">
    <source>
        <dbReference type="Proteomes" id="UP000476030"/>
    </source>
</evidence>
<feature type="binding site" evidence="3">
    <location>
        <position position="250"/>
    </location>
    <ligand>
        <name>substrate</name>
    </ligand>
</feature>
<dbReference type="PANTHER" id="PTHR33376:SF5">
    <property type="entry name" value="EXTRACYTOPLASMIC SOLUTE RECEPTOR PROTEIN"/>
    <property type="match status" value="1"/>
</dbReference>
<proteinExistence type="predicted"/>
<comment type="caution">
    <text evidence="4">The sequence shown here is derived from an EMBL/GenBank/DDBJ whole genome shotgun (WGS) entry which is preliminary data.</text>
</comment>
<dbReference type="Proteomes" id="UP000476030">
    <property type="component" value="Unassembled WGS sequence"/>
</dbReference>
<feature type="binding site" evidence="3">
    <location>
        <position position="224"/>
    </location>
    <ligand>
        <name>substrate</name>
    </ligand>
</feature>
<keyword evidence="1" id="KW-0732">Signal</keyword>
<dbReference type="PANTHER" id="PTHR33376">
    <property type="match status" value="1"/>
</dbReference>
<protein>
    <submittedName>
        <fullName evidence="4">ABC transporter substrate-binding protein</fullName>
    </submittedName>
</protein>
<evidence type="ECO:0000256" key="1">
    <source>
        <dbReference type="ARBA" id="ARBA00022729"/>
    </source>
</evidence>
<dbReference type="InterPro" id="IPR006311">
    <property type="entry name" value="TAT_signal"/>
</dbReference>
<keyword evidence="5" id="KW-1185">Reference proteome</keyword>
<dbReference type="GO" id="GO:0055085">
    <property type="term" value="P:transmembrane transport"/>
    <property type="evidence" value="ECO:0007669"/>
    <property type="project" value="InterPro"/>
</dbReference>
<dbReference type="InterPro" id="IPR026289">
    <property type="entry name" value="SBP_TakP-like"/>
</dbReference>
<feature type="binding site" evidence="3">
    <location>
        <position position="225"/>
    </location>
    <ligand>
        <name>Na(+)</name>
        <dbReference type="ChEBI" id="CHEBI:29101"/>
    </ligand>
</feature>
<organism evidence="4 5">
    <name type="scientific">Sneathiella litorea</name>
    <dbReference type="NCBI Taxonomy" id="2606216"/>
    <lineage>
        <taxon>Bacteria</taxon>
        <taxon>Pseudomonadati</taxon>
        <taxon>Pseudomonadota</taxon>
        <taxon>Alphaproteobacteria</taxon>
        <taxon>Sneathiellales</taxon>
        <taxon>Sneathiellaceae</taxon>
        <taxon>Sneathiella</taxon>
    </lineage>
</organism>
<dbReference type="Gene3D" id="3.40.190.170">
    <property type="entry name" value="Bacterial extracellular solute-binding protein, family 7"/>
    <property type="match status" value="1"/>
</dbReference>
<keyword evidence="3" id="KW-0479">Metal-binding</keyword>
<accession>A0A6L8W8U1</accession>
<dbReference type="PIRSF" id="PIRSF039026">
    <property type="entry name" value="SiaP"/>
    <property type="match status" value="1"/>
</dbReference>
<sequence length="374" mass="40826">MEKSDMEDKFNRRGSIKAVAGAFAATAVASSFPAPAIASGVREWVMVSTFPKGSPGLQQSGANVAKNIEELSGGRIKVKAFGAGELVPAMETFDAVRENKAQLGNSMPYFWTGKDKLASFFSAAPGGLTAEEQAAWLYHGGGQELWDEVYAQYNLKGLMTGAFGSQQAGWFNKEINSLDDLQGLKIRIPGLAGEVLGRLGASPTMLPLGEVVGALQAGTIDAAEFIGGWVDLAFGFPKVAKYFYGPGFHEPGSTEELLINLDEWNDLEDDLKTVVQHACRSEYAQHSALFTYHQPMALKKIVEEYDVQVKPFPDEVMEAIFKTSNELMLEIGDSSDLARRIYKSWDGYRQARIQFGDNQTLGLLKWRSAVAEKA</sequence>
<feature type="binding site" evidence="2">
    <location>
        <position position="166"/>
    </location>
    <ligand>
        <name>substrate</name>
    </ligand>
</feature>
<evidence type="ECO:0000313" key="4">
    <source>
        <dbReference type="EMBL" id="MZR31515.1"/>
    </source>
</evidence>
<dbReference type="GO" id="GO:0031317">
    <property type="term" value="C:tripartite ATP-independent periplasmic transporter complex"/>
    <property type="evidence" value="ECO:0007669"/>
    <property type="project" value="InterPro"/>
</dbReference>
<dbReference type="GO" id="GO:0046872">
    <property type="term" value="F:metal ion binding"/>
    <property type="evidence" value="ECO:0007669"/>
    <property type="project" value="UniProtKB-KW"/>
</dbReference>
<dbReference type="NCBIfam" id="NF037995">
    <property type="entry name" value="TRAP_S1"/>
    <property type="match status" value="1"/>
</dbReference>
<dbReference type="Pfam" id="PF03480">
    <property type="entry name" value="DctP"/>
    <property type="match status" value="1"/>
</dbReference>
<evidence type="ECO:0000256" key="3">
    <source>
        <dbReference type="PIRSR" id="PIRSR039026-2"/>
    </source>
</evidence>
<dbReference type="PROSITE" id="PS51318">
    <property type="entry name" value="TAT"/>
    <property type="match status" value="1"/>
</dbReference>
<feature type="binding site" evidence="2">
    <location>
        <position position="187"/>
    </location>
    <ligand>
        <name>substrate</name>
    </ligand>
</feature>
<dbReference type="InterPro" id="IPR038404">
    <property type="entry name" value="TRAP_DctP_sf"/>
</dbReference>
<dbReference type="Gene3D" id="3.40.190.10">
    <property type="entry name" value="Periplasmic binding protein-like II"/>
    <property type="match status" value="1"/>
</dbReference>
<dbReference type="AlphaFoldDB" id="A0A6L8W8U1"/>
<evidence type="ECO:0000256" key="2">
    <source>
        <dbReference type="PIRSR" id="PIRSR039026-1"/>
    </source>
</evidence>
<dbReference type="InterPro" id="IPR018389">
    <property type="entry name" value="DctP_fam"/>
</dbReference>
<dbReference type="EMBL" id="WTUW01000002">
    <property type="protein sequence ID" value="MZR31515.1"/>
    <property type="molecule type" value="Genomic_DNA"/>
</dbReference>
<reference evidence="4 5" key="1">
    <citation type="submission" date="2019-12" db="EMBL/GenBank/DDBJ databases">
        <title>Snethiella sp. nov. sp. isolated from sea sand.</title>
        <authorList>
            <person name="Kim J."/>
            <person name="Jeong S.E."/>
            <person name="Jung H.S."/>
            <person name="Jeon C.O."/>
        </authorList>
    </citation>
    <scope>NUCLEOTIDE SEQUENCE [LARGE SCALE GENOMIC DNA]</scope>
    <source>
        <strain evidence="4 5">DP05</strain>
    </source>
</reference>
<gene>
    <name evidence="4" type="ORF">GQE98_12815</name>
</gene>
<dbReference type="RefSeq" id="WP_161316015.1">
    <property type="nucleotide sequence ID" value="NZ_WTUW01000002.1"/>
</dbReference>